<evidence type="ECO:0000256" key="1">
    <source>
        <dbReference type="SAM" id="Coils"/>
    </source>
</evidence>
<feature type="domain" description="GST N-terminal" evidence="2">
    <location>
        <begin position="2"/>
        <end position="83"/>
    </location>
</feature>
<dbReference type="AlphaFoldDB" id="A0A9Q2NUW3"/>
<dbReference type="PANTHER" id="PTHR44051">
    <property type="entry name" value="GLUTATHIONE S-TRANSFERASE-RELATED"/>
    <property type="match status" value="1"/>
</dbReference>
<organism evidence="4 5">
    <name type="scientific">Pseudosulfitobacter pseudonitzschiae</name>
    <dbReference type="NCBI Taxonomy" id="1402135"/>
    <lineage>
        <taxon>Bacteria</taxon>
        <taxon>Pseudomonadati</taxon>
        <taxon>Pseudomonadota</taxon>
        <taxon>Alphaproteobacteria</taxon>
        <taxon>Rhodobacterales</taxon>
        <taxon>Roseobacteraceae</taxon>
        <taxon>Pseudosulfitobacter</taxon>
    </lineage>
</organism>
<evidence type="ECO:0000259" key="2">
    <source>
        <dbReference type="PROSITE" id="PS50404"/>
    </source>
</evidence>
<keyword evidence="1" id="KW-0175">Coiled coil</keyword>
<dbReference type="SFLD" id="SFLDG00358">
    <property type="entry name" value="Main_(cytGST)"/>
    <property type="match status" value="1"/>
</dbReference>
<dbReference type="InterPro" id="IPR036282">
    <property type="entry name" value="Glutathione-S-Trfase_C_sf"/>
</dbReference>
<dbReference type="SFLD" id="SFLDS00019">
    <property type="entry name" value="Glutathione_Transferase_(cytos"/>
    <property type="match status" value="1"/>
</dbReference>
<accession>A0A9Q2NUW3</accession>
<dbReference type="PROSITE" id="PS50405">
    <property type="entry name" value="GST_CTER"/>
    <property type="match status" value="1"/>
</dbReference>
<dbReference type="EMBL" id="JAFBWN010000037">
    <property type="protein sequence ID" value="MBM2357421.1"/>
    <property type="molecule type" value="Genomic_DNA"/>
</dbReference>
<evidence type="ECO:0000259" key="3">
    <source>
        <dbReference type="PROSITE" id="PS50405"/>
    </source>
</evidence>
<dbReference type="PANTHER" id="PTHR44051:SF8">
    <property type="entry name" value="GLUTATHIONE S-TRANSFERASE GSTA"/>
    <property type="match status" value="1"/>
</dbReference>
<feature type="domain" description="GST C-terminal" evidence="3">
    <location>
        <begin position="88"/>
        <end position="248"/>
    </location>
</feature>
<dbReference type="InterPro" id="IPR040079">
    <property type="entry name" value="Glutathione_S-Trfase"/>
</dbReference>
<gene>
    <name evidence="4" type="ORF">JQX14_22985</name>
</gene>
<evidence type="ECO:0000313" key="5">
    <source>
        <dbReference type="Proteomes" id="UP000809337"/>
    </source>
</evidence>
<protein>
    <submittedName>
        <fullName evidence="4">Glutathione S-transferase family protein</fullName>
    </submittedName>
</protein>
<name>A0A9Q2NUW3_9RHOB</name>
<dbReference type="Gene3D" id="1.20.1050.10">
    <property type="match status" value="1"/>
</dbReference>
<sequence>MMDLFLYHAWKSSASRRVRFFLEEKGLDYVAHEIDLSRQEQHQPAFLKVNPLGVVPALIHDGRALHESGTICEYLEAVCPEPQLCPSDPYDLAQMRNWVRYVDGLIGNLIRFNWRYTIQDRAAKLSESELQALLDKIPSAERREAWLRVARKPYTAEELDQARDNLVAMLDRMEEMMVDGWLVRGGFSLADIAVAPFVKRISEEIAPDELLHEKRPKVTDWWARLQSRPAYIRARFDPFLSVEPDPSQ</sequence>
<proteinExistence type="predicted"/>
<dbReference type="Pfam" id="PF00043">
    <property type="entry name" value="GST_C"/>
    <property type="match status" value="1"/>
</dbReference>
<evidence type="ECO:0000313" key="4">
    <source>
        <dbReference type="EMBL" id="MBM2357421.1"/>
    </source>
</evidence>
<comment type="caution">
    <text evidence="4">The sequence shown here is derived from an EMBL/GenBank/DDBJ whole genome shotgun (WGS) entry which is preliminary data.</text>
</comment>
<dbReference type="Gene3D" id="3.40.30.10">
    <property type="entry name" value="Glutaredoxin"/>
    <property type="match status" value="1"/>
</dbReference>
<dbReference type="SUPFAM" id="SSF52833">
    <property type="entry name" value="Thioredoxin-like"/>
    <property type="match status" value="1"/>
</dbReference>
<dbReference type="InterPro" id="IPR004046">
    <property type="entry name" value="GST_C"/>
</dbReference>
<dbReference type="CDD" id="cd00299">
    <property type="entry name" value="GST_C_family"/>
    <property type="match status" value="1"/>
</dbReference>
<reference evidence="4" key="1">
    <citation type="submission" date="2021-01" db="EMBL/GenBank/DDBJ databases">
        <title>Diatom-associated Roseobacters Show Island Model of Population Structure.</title>
        <authorList>
            <person name="Qu L."/>
            <person name="Feng X."/>
            <person name="Chen Y."/>
            <person name="Li L."/>
            <person name="Wang X."/>
            <person name="Hu Z."/>
            <person name="Wang H."/>
            <person name="Luo H."/>
        </authorList>
    </citation>
    <scope>NUCLEOTIDE SEQUENCE</scope>
    <source>
        <strain evidence="4">SM26-45</strain>
    </source>
</reference>
<feature type="coiled-coil region" evidence="1">
    <location>
        <begin position="123"/>
        <end position="179"/>
    </location>
</feature>
<dbReference type="Pfam" id="PF13417">
    <property type="entry name" value="GST_N_3"/>
    <property type="match status" value="1"/>
</dbReference>
<dbReference type="Proteomes" id="UP000809337">
    <property type="component" value="Unassembled WGS sequence"/>
</dbReference>
<dbReference type="SUPFAM" id="SSF47616">
    <property type="entry name" value="GST C-terminal domain-like"/>
    <property type="match status" value="1"/>
</dbReference>
<dbReference type="PROSITE" id="PS50404">
    <property type="entry name" value="GST_NTER"/>
    <property type="match status" value="1"/>
</dbReference>
<dbReference type="InterPro" id="IPR004045">
    <property type="entry name" value="Glutathione_S-Trfase_N"/>
</dbReference>
<dbReference type="InterPro" id="IPR036249">
    <property type="entry name" value="Thioredoxin-like_sf"/>
</dbReference>
<dbReference type="RefSeq" id="WP_231036154.1">
    <property type="nucleotide sequence ID" value="NZ_JAJNGX010000037.1"/>
</dbReference>
<dbReference type="InterPro" id="IPR010987">
    <property type="entry name" value="Glutathione-S-Trfase_C-like"/>
</dbReference>